<dbReference type="AlphaFoldDB" id="A0A6B8WB71"/>
<dbReference type="Proteomes" id="UP000424462">
    <property type="component" value="Chromosome"/>
</dbReference>
<dbReference type="EMBL" id="CP046455">
    <property type="protein sequence ID" value="QGU08076.1"/>
    <property type="molecule type" value="Genomic_DNA"/>
</dbReference>
<dbReference type="SUPFAM" id="SSF48452">
    <property type="entry name" value="TPR-like"/>
    <property type="match status" value="2"/>
</dbReference>
<dbReference type="GO" id="GO:0003677">
    <property type="term" value="F:DNA binding"/>
    <property type="evidence" value="ECO:0007669"/>
    <property type="project" value="UniProtKB-KW"/>
</dbReference>
<dbReference type="Pfam" id="PF00196">
    <property type="entry name" value="GerE"/>
    <property type="match status" value="1"/>
</dbReference>
<dbReference type="CDD" id="cd06170">
    <property type="entry name" value="LuxR_C_like"/>
    <property type="match status" value="1"/>
</dbReference>
<keyword evidence="1" id="KW-0238">DNA-binding</keyword>
<reference evidence="3 4" key="1">
    <citation type="submission" date="2019-11" db="EMBL/GenBank/DDBJ databases">
        <title>Complete genome sequence of Corynebacterium kalinowskii 1959, a novel Corynebacterium species isolated from soil of a small paddock in Vilsendorf, Germany.</title>
        <authorList>
            <person name="Schaffert L."/>
            <person name="Ruwe M."/>
            <person name="Milse J."/>
            <person name="Hanuschka K."/>
            <person name="Ortseifen V."/>
            <person name="Droste J."/>
            <person name="Brandt D."/>
            <person name="Schlueter L."/>
            <person name="Kutter Y."/>
            <person name="Vinke S."/>
            <person name="Viehoefer P."/>
            <person name="Jacob L."/>
            <person name="Luebke N.-C."/>
            <person name="Schulte-Berndt E."/>
            <person name="Hain C."/>
            <person name="Linder M."/>
            <person name="Schmidt P."/>
            <person name="Wollenschlaeger L."/>
            <person name="Luttermann T."/>
            <person name="Thieme E."/>
            <person name="Hassa J."/>
            <person name="Haak M."/>
            <person name="Wittchen M."/>
            <person name="Mentz A."/>
            <person name="Persicke M."/>
            <person name="Busche T."/>
            <person name="Ruckert C."/>
        </authorList>
    </citation>
    <scope>NUCLEOTIDE SEQUENCE [LARGE SCALE GENOMIC DNA]</scope>
    <source>
        <strain evidence="3 4">2039</strain>
    </source>
</reference>
<protein>
    <submittedName>
        <fullName evidence="3">HTH-type transcriptional regulator</fullName>
    </submittedName>
</protein>
<dbReference type="InterPro" id="IPR036388">
    <property type="entry name" value="WH-like_DNA-bd_sf"/>
</dbReference>
<dbReference type="PRINTS" id="PR00038">
    <property type="entry name" value="HTHLUXR"/>
</dbReference>
<dbReference type="PANTHER" id="PTHR43214:SF42">
    <property type="entry name" value="TRANSCRIPTIONAL REGULATORY PROTEIN DESR"/>
    <property type="match status" value="1"/>
</dbReference>
<dbReference type="InterPro" id="IPR039420">
    <property type="entry name" value="WalR-like"/>
</dbReference>
<dbReference type="InterPro" id="IPR011990">
    <property type="entry name" value="TPR-like_helical_dom_sf"/>
</dbReference>
<dbReference type="InterPro" id="IPR000792">
    <property type="entry name" value="Tscrpt_reg_LuxR_C"/>
</dbReference>
<evidence type="ECO:0000259" key="2">
    <source>
        <dbReference type="PROSITE" id="PS50043"/>
    </source>
</evidence>
<sequence length="889" mass="97673">MVGPVYLTPSPRHASSSAFRKVTEMVRDLEPGNGVLCVITGPGGAGKSSFARELVKNLPGWSGVRVTALSWRADNEGSLLQHILDRANHEGDLRSLVDVEGATTAIVVDDVHWADQTSLRALIETAATMKHGRLALLFTASDTEVSAGRPNTDDLREMADVALTIPPMDVEDVRAFALTTVGAHLAPFAAAELRDLTGGRPNRIREVLQAAPADHWRNHDPKIPVPNTWRAALLRRIGAHAEDTALNKVLTSCAILPDGGTSELLQYLADDPTGETIDTAVSLGLLELLPRYGVDHLTFTHPTDLAVVRTGTGPLESSELHLKAARFYLEHHDQDSALKHQALGARGSDDDTAEAIAQRGLELGASGHWRRAARAYELSSQISSRPEDAHDRHLSGIEALIAASDLPQARLYAGSLGHDSRDVKVDSMRGYLALHEGRFSEAKGHINRAWQTLEDADSQDRSMRARVASRKVLLSLNSWEPENLIAWAKITDEWALPGSPTQLEARYISLIGQGAVQGRVPDDVPLPGETPILAQRRNMALGWLSLVHDDPVAARQRLQGYSGAEGSERISLWMDAWLARTYFVLGEWESGVRAVERGLARAERYGIRFLEPLLLWTGASIAAYRGERELARSYVNRLTFSHDAFVLQRVPSAMCRLLLASLDNDMSSAMRAGRALESINAETNISQPGFWPWEDVWAQQLLHAGKIEEADAVTSRAEEIAAGSNIASIKAKLGVPRAGILMQRGDIEGGIKVFDQSLEQIESLAMPSYQSRILYEYGRVLRRLGRRRQADEIFTRAGEVYEAMGATEFVNRCNRERRAGGLGTRTTGAGGLTPQEQEIAKLVAEGATNREVARELFLSAKTVEYHLTRVYRKLGVRTRNELPRVLREL</sequence>
<dbReference type="PROSITE" id="PS50043">
    <property type="entry name" value="HTH_LUXR_2"/>
    <property type="match status" value="1"/>
</dbReference>
<evidence type="ECO:0000313" key="3">
    <source>
        <dbReference type="EMBL" id="QGU08076.1"/>
    </source>
</evidence>
<name>A0A6B8WB71_9CORY</name>
<dbReference type="SUPFAM" id="SSF52540">
    <property type="entry name" value="P-loop containing nucleoside triphosphate hydrolases"/>
    <property type="match status" value="1"/>
</dbReference>
<proteinExistence type="predicted"/>
<dbReference type="PROSITE" id="PS00622">
    <property type="entry name" value="HTH_LUXR_1"/>
    <property type="match status" value="1"/>
</dbReference>
<dbReference type="Gene3D" id="1.10.10.10">
    <property type="entry name" value="Winged helix-like DNA-binding domain superfamily/Winged helix DNA-binding domain"/>
    <property type="match status" value="1"/>
</dbReference>
<evidence type="ECO:0000313" key="4">
    <source>
        <dbReference type="Proteomes" id="UP000424462"/>
    </source>
</evidence>
<dbReference type="Gene3D" id="1.25.40.10">
    <property type="entry name" value="Tetratricopeptide repeat domain"/>
    <property type="match status" value="1"/>
</dbReference>
<dbReference type="InterPro" id="IPR016032">
    <property type="entry name" value="Sig_transdc_resp-reg_C-effctor"/>
</dbReference>
<gene>
    <name evidence="3" type="ORF">COCCU_10785</name>
</gene>
<dbReference type="InterPro" id="IPR027417">
    <property type="entry name" value="P-loop_NTPase"/>
</dbReference>
<dbReference type="Gene3D" id="3.40.50.300">
    <property type="entry name" value="P-loop containing nucleotide triphosphate hydrolases"/>
    <property type="match status" value="1"/>
</dbReference>
<organism evidence="3 4">
    <name type="scientific">Corynebacterium occultum</name>
    <dbReference type="NCBI Taxonomy" id="2675219"/>
    <lineage>
        <taxon>Bacteria</taxon>
        <taxon>Bacillati</taxon>
        <taxon>Actinomycetota</taxon>
        <taxon>Actinomycetes</taxon>
        <taxon>Mycobacteriales</taxon>
        <taxon>Corynebacteriaceae</taxon>
        <taxon>Corynebacterium</taxon>
    </lineage>
</organism>
<evidence type="ECO:0000256" key="1">
    <source>
        <dbReference type="ARBA" id="ARBA00023125"/>
    </source>
</evidence>
<dbReference type="GO" id="GO:0006355">
    <property type="term" value="P:regulation of DNA-templated transcription"/>
    <property type="evidence" value="ECO:0007669"/>
    <property type="project" value="InterPro"/>
</dbReference>
<accession>A0A6B8WB71</accession>
<dbReference type="SUPFAM" id="SSF46894">
    <property type="entry name" value="C-terminal effector domain of the bipartite response regulators"/>
    <property type="match status" value="1"/>
</dbReference>
<dbReference type="PANTHER" id="PTHR43214">
    <property type="entry name" value="TWO-COMPONENT RESPONSE REGULATOR"/>
    <property type="match status" value="1"/>
</dbReference>
<dbReference type="KEGG" id="cok:COCCU_10785"/>
<keyword evidence="4" id="KW-1185">Reference proteome</keyword>
<feature type="domain" description="HTH luxR-type" evidence="2">
    <location>
        <begin position="825"/>
        <end position="889"/>
    </location>
</feature>
<dbReference type="SMART" id="SM00421">
    <property type="entry name" value="HTH_LUXR"/>
    <property type="match status" value="1"/>
</dbReference>